<dbReference type="STRING" id="234267.Acid_1302"/>
<dbReference type="InterPro" id="IPR023375">
    <property type="entry name" value="ADC_dom_sf"/>
</dbReference>
<dbReference type="HOGENOM" id="CLU_054908_0_0_0"/>
<dbReference type="OrthoDB" id="560634at2"/>
<name>Q02DC4_SOLUE</name>
<organism evidence="1">
    <name type="scientific">Solibacter usitatus (strain Ellin6076)</name>
    <dbReference type="NCBI Taxonomy" id="234267"/>
    <lineage>
        <taxon>Bacteria</taxon>
        <taxon>Pseudomonadati</taxon>
        <taxon>Acidobacteriota</taxon>
        <taxon>Terriglobia</taxon>
        <taxon>Bryobacterales</taxon>
        <taxon>Solibacteraceae</taxon>
        <taxon>Candidatus Solibacter</taxon>
    </lineage>
</organism>
<reference evidence="1" key="1">
    <citation type="submission" date="2006-10" db="EMBL/GenBank/DDBJ databases">
        <title>Complete sequence of Solibacter usitatus Ellin6076.</title>
        <authorList>
            <consortium name="US DOE Joint Genome Institute"/>
            <person name="Copeland A."/>
            <person name="Lucas S."/>
            <person name="Lapidus A."/>
            <person name="Barry K."/>
            <person name="Detter J.C."/>
            <person name="Glavina del Rio T."/>
            <person name="Hammon N."/>
            <person name="Israni S."/>
            <person name="Dalin E."/>
            <person name="Tice H."/>
            <person name="Pitluck S."/>
            <person name="Thompson L.S."/>
            <person name="Brettin T."/>
            <person name="Bruce D."/>
            <person name="Han C."/>
            <person name="Tapia R."/>
            <person name="Gilna P."/>
            <person name="Schmutz J."/>
            <person name="Larimer F."/>
            <person name="Land M."/>
            <person name="Hauser L."/>
            <person name="Kyrpides N."/>
            <person name="Mikhailova N."/>
            <person name="Janssen P.H."/>
            <person name="Kuske C.R."/>
            <person name="Richardson P."/>
        </authorList>
    </citation>
    <scope>NUCLEOTIDE SEQUENCE</scope>
    <source>
        <strain evidence="1">Ellin6076</strain>
    </source>
</reference>
<gene>
    <name evidence="1" type="ordered locus">Acid_1302</name>
</gene>
<dbReference type="KEGG" id="sus:Acid_1302"/>
<dbReference type="AlphaFoldDB" id="Q02DC4"/>
<accession>Q02DC4</accession>
<dbReference type="eggNOG" id="COG3349">
    <property type="taxonomic scope" value="Bacteria"/>
</dbReference>
<protein>
    <recommendedName>
        <fullName evidence="2">Acetoacetate decarboxylase</fullName>
    </recommendedName>
</protein>
<sequence length="318" mass="34840">MTVADYVNYGGSQMLQQPYLANNVSYFGFVVPGDLKALQNVCDERFNKPSGGAVSFEPAGPFVVMAFNKLTHLSSQNPPDSQKGFFAEQEAATWMLVIDRKRERQFWFQPYIMVDSSYAMALGREVYGFPKAIAQFVIPDGPDTATELSATTLAIRNYSPTSKGEWTKLIEVKQTAPPASGPAYSTFGDVLEFLREVGGVLEPQGSIGGDIELALHTLNDLLHRRAPMVFLKQFPDVTVAGKACYQSIVECDSAMTAFHSAAILHSTFQVNFTPCDSHPIVKDLGFAGQSVTPILSYFVDFDFEIGVGTEIWNAQGGK</sequence>
<evidence type="ECO:0008006" key="2">
    <source>
        <dbReference type="Google" id="ProtNLM"/>
    </source>
</evidence>
<dbReference type="Gene3D" id="2.40.400.10">
    <property type="entry name" value="Acetoacetate decarboxylase-like"/>
    <property type="match status" value="1"/>
</dbReference>
<dbReference type="SUPFAM" id="SSF160104">
    <property type="entry name" value="Acetoacetate decarboxylase-like"/>
    <property type="match status" value="1"/>
</dbReference>
<proteinExistence type="predicted"/>
<evidence type="ECO:0000313" key="1">
    <source>
        <dbReference type="EMBL" id="ABJ82296.1"/>
    </source>
</evidence>
<dbReference type="EMBL" id="CP000473">
    <property type="protein sequence ID" value="ABJ82296.1"/>
    <property type="molecule type" value="Genomic_DNA"/>
</dbReference>
<dbReference type="InParanoid" id="Q02DC4"/>